<evidence type="ECO:0000313" key="6">
    <source>
        <dbReference type="Proteomes" id="UP000192611"/>
    </source>
</evidence>
<dbReference type="EMBL" id="NATQ01000079">
    <property type="protein sequence ID" value="OQX90260.1"/>
    <property type="molecule type" value="Genomic_DNA"/>
</dbReference>
<dbReference type="Pfam" id="PF01121">
    <property type="entry name" value="CoaE"/>
    <property type="match status" value="1"/>
</dbReference>
<comment type="similarity">
    <text evidence="3">Belongs to the CoaE family.</text>
</comment>
<feature type="binding site" evidence="3">
    <location>
        <begin position="14"/>
        <end position="19"/>
    </location>
    <ligand>
        <name>ATP</name>
        <dbReference type="ChEBI" id="CHEBI:30616"/>
    </ligand>
</feature>
<reference evidence="6" key="1">
    <citation type="submission" date="2017-03" db="EMBL/GenBank/DDBJ databases">
        <title>Novel pathways for hydrocarbon cycling and metabolic interdependencies in hydrothermal sediment communities.</title>
        <authorList>
            <person name="Dombrowski N."/>
            <person name="Seitz K."/>
            <person name="Teske A."/>
            <person name="Baker B."/>
        </authorList>
    </citation>
    <scope>NUCLEOTIDE SEQUENCE [LARGE SCALE GENOMIC DNA]</scope>
</reference>
<dbReference type="InterPro" id="IPR001977">
    <property type="entry name" value="Depp_CoAkinase"/>
</dbReference>
<evidence type="ECO:0000313" key="5">
    <source>
        <dbReference type="EMBL" id="OQX90260.1"/>
    </source>
</evidence>
<dbReference type="PANTHER" id="PTHR10695">
    <property type="entry name" value="DEPHOSPHO-COA KINASE-RELATED"/>
    <property type="match status" value="1"/>
</dbReference>
<comment type="pathway">
    <text evidence="3">Cofactor biosynthesis; coenzyme A biosynthesis; CoA from (R)-pantothenate: step 5/5.</text>
</comment>
<dbReference type="GO" id="GO:0005737">
    <property type="term" value="C:cytoplasm"/>
    <property type="evidence" value="ECO:0007669"/>
    <property type="project" value="UniProtKB-SubCell"/>
</dbReference>
<dbReference type="GO" id="GO:0004140">
    <property type="term" value="F:dephospho-CoA kinase activity"/>
    <property type="evidence" value="ECO:0007669"/>
    <property type="project" value="UniProtKB-UniRule"/>
</dbReference>
<protein>
    <recommendedName>
        <fullName evidence="3 4">Dephospho-CoA kinase</fullName>
        <ecNumber evidence="3 4">2.7.1.24</ecNumber>
    </recommendedName>
    <alternativeName>
        <fullName evidence="3">Dephosphocoenzyme A kinase</fullName>
    </alternativeName>
</protein>
<keyword evidence="3 5" id="KW-0418">Kinase</keyword>
<dbReference type="AlphaFoldDB" id="A0A1W9S1U0"/>
<gene>
    <name evidence="3" type="primary">coaE</name>
    <name evidence="5" type="ORF">B6D57_04030</name>
</gene>
<keyword evidence="3" id="KW-0963">Cytoplasm</keyword>
<comment type="catalytic activity">
    <reaction evidence="3">
        <text>3'-dephospho-CoA + ATP = ADP + CoA + H(+)</text>
        <dbReference type="Rhea" id="RHEA:18245"/>
        <dbReference type="ChEBI" id="CHEBI:15378"/>
        <dbReference type="ChEBI" id="CHEBI:30616"/>
        <dbReference type="ChEBI" id="CHEBI:57287"/>
        <dbReference type="ChEBI" id="CHEBI:57328"/>
        <dbReference type="ChEBI" id="CHEBI:456216"/>
        <dbReference type="EC" id="2.7.1.24"/>
    </reaction>
</comment>
<dbReference type="CDD" id="cd02022">
    <property type="entry name" value="DPCK"/>
    <property type="match status" value="1"/>
</dbReference>
<evidence type="ECO:0000256" key="3">
    <source>
        <dbReference type="HAMAP-Rule" id="MF_00376"/>
    </source>
</evidence>
<evidence type="ECO:0000256" key="4">
    <source>
        <dbReference type="NCBIfam" id="TIGR00152"/>
    </source>
</evidence>
<dbReference type="PANTHER" id="PTHR10695:SF46">
    <property type="entry name" value="BIFUNCTIONAL COENZYME A SYNTHASE-RELATED"/>
    <property type="match status" value="1"/>
</dbReference>
<evidence type="ECO:0000256" key="2">
    <source>
        <dbReference type="ARBA" id="ARBA00022840"/>
    </source>
</evidence>
<dbReference type="UniPathway" id="UPA00241">
    <property type="reaction ID" value="UER00356"/>
</dbReference>
<proteinExistence type="inferred from homology"/>
<sequence length="210" mass="23951">MGRPFLIGITGPICTGKSTIADAFSDKSIPVVSGDNIGHRILNQQGIINRLLEELGDSIRDDGGIDRKKLSEMVFEDETKMNLLNEIVHPPLLDEMWNEIDRSHREGNEIIVVDASLIYFWGIEKRFNIIITALAPPNKRIGWIEKRFNIDRAGALKRLNFHLKIETQILNAKRRPDFVIANDNDLSTLKERAEQIVKEVMLIYGLYNKS</sequence>
<keyword evidence="3" id="KW-0173">Coenzyme A biosynthesis</keyword>
<dbReference type="GO" id="GO:0015937">
    <property type="term" value="P:coenzyme A biosynthetic process"/>
    <property type="evidence" value="ECO:0007669"/>
    <property type="project" value="UniProtKB-UniRule"/>
</dbReference>
<dbReference type="PROSITE" id="PS51219">
    <property type="entry name" value="DPCK"/>
    <property type="match status" value="1"/>
</dbReference>
<keyword evidence="3" id="KW-0808">Transferase</keyword>
<comment type="subcellular location">
    <subcellularLocation>
        <location evidence="3">Cytoplasm</location>
    </subcellularLocation>
</comment>
<comment type="caution">
    <text evidence="5">The sequence shown here is derived from an EMBL/GenBank/DDBJ whole genome shotgun (WGS) entry which is preliminary data.</text>
</comment>
<dbReference type="GO" id="GO:0005524">
    <property type="term" value="F:ATP binding"/>
    <property type="evidence" value="ECO:0007669"/>
    <property type="project" value="UniProtKB-UniRule"/>
</dbReference>
<dbReference type="Proteomes" id="UP000192611">
    <property type="component" value="Unassembled WGS sequence"/>
</dbReference>
<dbReference type="InterPro" id="IPR027417">
    <property type="entry name" value="P-loop_NTPase"/>
</dbReference>
<accession>A0A1W9S1U0</accession>
<comment type="function">
    <text evidence="3">Catalyzes the phosphorylation of the 3'-hydroxyl group of dephosphocoenzyme A to form coenzyme A.</text>
</comment>
<organism evidence="5 6">
    <name type="scientific">Candidatus Coatesbacteria bacterium 4484_99</name>
    <dbReference type="NCBI Taxonomy" id="1970774"/>
    <lineage>
        <taxon>Bacteria</taxon>
        <taxon>Candidatus Coatesiibacteriota</taxon>
    </lineage>
</organism>
<name>A0A1W9S1U0_9BACT</name>
<dbReference type="Gene3D" id="3.40.50.300">
    <property type="entry name" value="P-loop containing nucleotide triphosphate hydrolases"/>
    <property type="match status" value="1"/>
</dbReference>
<evidence type="ECO:0000256" key="1">
    <source>
        <dbReference type="ARBA" id="ARBA00022741"/>
    </source>
</evidence>
<dbReference type="HAMAP" id="MF_00376">
    <property type="entry name" value="Dephospho_CoA_kinase"/>
    <property type="match status" value="1"/>
</dbReference>
<keyword evidence="2 3" id="KW-0067">ATP-binding</keyword>
<keyword evidence="1 3" id="KW-0547">Nucleotide-binding</keyword>
<dbReference type="NCBIfam" id="TIGR00152">
    <property type="entry name" value="dephospho-CoA kinase"/>
    <property type="match status" value="1"/>
</dbReference>
<dbReference type="SUPFAM" id="SSF52540">
    <property type="entry name" value="P-loop containing nucleoside triphosphate hydrolases"/>
    <property type="match status" value="1"/>
</dbReference>
<dbReference type="EC" id="2.7.1.24" evidence="3 4"/>